<dbReference type="AlphaFoldDB" id="A0A5B7J2P5"/>
<evidence type="ECO:0000256" key="1">
    <source>
        <dbReference type="SAM" id="MobiDB-lite"/>
    </source>
</evidence>
<organism evidence="2 3">
    <name type="scientific">Portunus trituberculatus</name>
    <name type="common">Swimming crab</name>
    <name type="synonym">Neptunus trituberculatus</name>
    <dbReference type="NCBI Taxonomy" id="210409"/>
    <lineage>
        <taxon>Eukaryota</taxon>
        <taxon>Metazoa</taxon>
        <taxon>Ecdysozoa</taxon>
        <taxon>Arthropoda</taxon>
        <taxon>Crustacea</taxon>
        <taxon>Multicrustacea</taxon>
        <taxon>Malacostraca</taxon>
        <taxon>Eumalacostraca</taxon>
        <taxon>Eucarida</taxon>
        <taxon>Decapoda</taxon>
        <taxon>Pleocyemata</taxon>
        <taxon>Brachyura</taxon>
        <taxon>Eubrachyura</taxon>
        <taxon>Portunoidea</taxon>
        <taxon>Portunidae</taxon>
        <taxon>Portuninae</taxon>
        <taxon>Portunus</taxon>
    </lineage>
</organism>
<proteinExistence type="predicted"/>
<feature type="compositionally biased region" description="Polar residues" evidence="1">
    <location>
        <begin position="11"/>
        <end position="25"/>
    </location>
</feature>
<feature type="region of interest" description="Disordered" evidence="1">
    <location>
        <begin position="1"/>
        <end position="27"/>
    </location>
</feature>
<comment type="caution">
    <text evidence="2">The sequence shown here is derived from an EMBL/GenBank/DDBJ whole genome shotgun (WGS) entry which is preliminary data.</text>
</comment>
<dbReference type="EMBL" id="VSRR010078715">
    <property type="protein sequence ID" value="MPC88723.1"/>
    <property type="molecule type" value="Genomic_DNA"/>
</dbReference>
<gene>
    <name evidence="2" type="ORF">E2C01_083642</name>
</gene>
<reference evidence="2 3" key="1">
    <citation type="submission" date="2019-05" db="EMBL/GenBank/DDBJ databases">
        <title>Another draft genome of Portunus trituberculatus and its Hox gene families provides insights of decapod evolution.</title>
        <authorList>
            <person name="Jeong J.-H."/>
            <person name="Song I."/>
            <person name="Kim S."/>
            <person name="Choi T."/>
            <person name="Kim D."/>
            <person name="Ryu S."/>
            <person name="Kim W."/>
        </authorList>
    </citation>
    <scope>NUCLEOTIDE SEQUENCE [LARGE SCALE GENOMIC DNA]</scope>
    <source>
        <tissue evidence="2">Muscle</tissue>
    </source>
</reference>
<dbReference type="Proteomes" id="UP000324222">
    <property type="component" value="Unassembled WGS sequence"/>
</dbReference>
<evidence type="ECO:0000313" key="3">
    <source>
        <dbReference type="Proteomes" id="UP000324222"/>
    </source>
</evidence>
<sequence length="119" mass="12493">MREQLTPPAADSQTDIRPSKSTTATRFAATGLRGTSCRGSSGSFSGQLGETLLVQECRESLQVGGGLWVAGGERQGLIVMLPRLLQFTVQVQNGAQVAMAGHVLVKGRRGRAGVNLVLS</sequence>
<protein>
    <submittedName>
        <fullName evidence="2">Uncharacterized protein</fullName>
    </submittedName>
</protein>
<name>A0A5B7J2P5_PORTR</name>
<evidence type="ECO:0000313" key="2">
    <source>
        <dbReference type="EMBL" id="MPC88723.1"/>
    </source>
</evidence>
<accession>A0A5B7J2P5</accession>
<keyword evidence="3" id="KW-1185">Reference proteome</keyword>